<gene>
    <name evidence="2" type="ORF">BT63DRAFT_429260</name>
</gene>
<dbReference type="Proteomes" id="UP000799302">
    <property type="component" value="Unassembled WGS sequence"/>
</dbReference>
<keyword evidence="1" id="KW-0472">Membrane</keyword>
<keyword evidence="1" id="KW-1133">Transmembrane helix</keyword>
<sequence>MSWVQLNCQDARERSIAISMWVMSAISGWMVGTQYFRAGNLPLNENGLRTMIIMVYVGIALALIQQIIYYTHNNRAR</sequence>
<reference evidence="2" key="1">
    <citation type="journal article" date="2020" name="Stud. Mycol.">
        <title>101 Dothideomycetes genomes: a test case for predicting lifestyles and emergence of pathogens.</title>
        <authorList>
            <person name="Haridas S."/>
            <person name="Albert R."/>
            <person name="Binder M."/>
            <person name="Bloem J."/>
            <person name="Labutti K."/>
            <person name="Salamov A."/>
            <person name="Andreopoulos B."/>
            <person name="Baker S."/>
            <person name="Barry K."/>
            <person name="Bills G."/>
            <person name="Bluhm B."/>
            <person name="Cannon C."/>
            <person name="Castanera R."/>
            <person name="Culley D."/>
            <person name="Daum C."/>
            <person name="Ezra D."/>
            <person name="Gonzalez J."/>
            <person name="Henrissat B."/>
            <person name="Kuo A."/>
            <person name="Liang C."/>
            <person name="Lipzen A."/>
            <person name="Lutzoni F."/>
            <person name="Magnuson J."/>
            <person name="Mondo S."/>
            <person name="Nolan M."/>
            <person name="Ohm R."/>
            <person name="Pangilinan J."/>
            <person name="Park H.-J."/>
            <person name="Ramirez L."/>
            <person name="Alfaro M."/>
            <person name="Sun H."/>
            <person name="Tritt A."/>
            <person name="Yoshinaga Y."/>
            <person name="Zwiers L.-H."/>
            <person name="Turgeon B."/>
            <person name="Goodwin S."/>
            <person name="Spatafora J."/>
            <person name="Crous P."/>
            <person name="Grigoriev I."/>
        </authorList>
    </citation>
    <scope>NUCLEOTIDE SEQUENCE</scope>
    <source>
        <strain evidence="2">CBS 115976</strain>
    </source>
</reference>
<accession>A0A6A6TXF4</accession>
<feature type="transmembrane region" description="Helical" evidence="1">
    <location>
        <begin position="48"/>
        <end position="70"/>
    </location>
</feature>
<keyword evidence="3" id="KW-1185">Reference proteome</keyword>
<dbReference type="EMBL" id="MU004242">
    <property type="protein sequence ID" value="KAF2664492.1"/>
    <property type="molecule type" value="Genomic_DNA"/>
</dbReference>
<evidence type="ECO:0000256" key="1">
    <source>
        <dbReference type="SAM" id="Phobius"/>
    </source>
</evidence>
<name>A0A6A6TXF4_9PEZI</name>
<feature type="transmembrane region" description="Helical" evidence="1">
    <location>
        <begin position="16"/>
        <end position="36"/>
    </location>
</feature>
<keyword evidence="1" id="KW-0812">Transmembrane</keyword>
<dbReference type="OrthoDB" id="2985014at2759"/>
<evidence type="ECO:0000313" key="3">
    <source>
        <dbReference type="Proteomes" id="UP000799302"/>
    </source>
</evidence>
<dbReference type="AlphaFoldDB" id="A0A6A6TXF4"/>
<proteinExistence type="predicted"/>
<organism evidence="2 3">
    <name type="scientific">Microthyrium microscopicum</name>
    <dbReference type="NCBI Taxonomy" id="703497"/>
    <lineage>
        <taxon>Eukaryota</taxon>
        <taxon>Fungi</taxon>
        <taxon>Dikarya</taxon>
        <taxon>Ascomycota</taxon>
        <taxon>Pezizomycotina</taxon>
        <taxon>Dothideomycetes</taxon>
        <taxon>Dothideomycetes incertae sedis</taxon>
        <taxon>Microthyriales</taxon>
        <taxon>Microthyriaceae</taxon>
        <taxon>Microthyrium</taxon>
    </lineage>
</organism>
<protein>
    <submittedName>
        <fullName evidence="2">Uncharacterized protein</fullName>
    </submittedName>
</protein>
<evidence type="ECO:0000313" key="2">
    <source>
        <dbReference type="EMBL" id="KAF2664492.1"/>
    </source>
</evidence>